<reference evidence="3" key="1">
    <citation type="submission" date="2016-11" db="UniProtKB">
        <authorList>
            <consortium name="WormBaseParasite"/>
        </authorList>
    </citation>
    <scope>IDENTIFICATION</scope>
</reference>
<dbReference type="Pfam" id="PF25096">
    <property type="entry name" value="DUF7808"/>
    <property type="match status" value="1"/>
</dbReference>
<sequence length="92" mass="10715">MYFLELVPVVKRAKSTSFHDLKKLDAILKETAILLEMYIWRAAKCLNSTATFTVGCKWKGKRAIERFNILMKQKFPNDKALFEKLANGYLQK</sequence>
<evidence type="ECO:0000313" key="2">
    <source>
        <dbReference type="Proteomes" id="UP000095281"/>
    </source>
</evidence>
<protein>
    <submittedName>
        <fullName evidence="3">Transposase</fullName>
    </submittedName>
</protein>
<name>A0A1I8BVU1_MELHA</name>
<dbReference type="InterPro" id="IPR056710">
    <property type="entry name" value="DUF7808"/>
</dbReference>
<evidence type="ECO:0000259" key="1">
    <source>
        <dbReference type="Pfam" id="PF25096"/>
    </source>
</evidence>
<feature type="domain" description="DUF7808" evidence="1">
    <location>
        <begin position="36"/>
        <end position="63"/>
    </location>
</feature>
<organism evidence="2 3">
    <name type="scientific">Meloidogyne hapla</name>
    <name type="common">Root-knot nematode worm</name>
    <dbReference type="NCBI Taxonomy" id="6305"/>
    <lineage>
        <taxon>Eukaryota</taxon>
        <taxon>Metazoa</taxon>
        <taxon>Ecdysozoa</taxon>
        <taxon>Nematoda</taxon>
        <taxon>Chromadorea</taxon>
        <taxon>Rhabditida</taxon>
        <taxon>Tylenchina</taxon>
        <taxon>Tylenchomorpha</taxon>
        <taxon>Tylenchoidea</taxon>
        <taxon>Meloidogynidae</taxon>
        <taxon>Meloidogyninae</taxon>
        <taxon>Meloidogyne</taxon>
    </lineage>
</organism>
<dbReference type="Proteomes" id="UP000095281">
    <property type="component" value="Unplaced"/>
</dbReference>
<accession>A0A1I8BVU1</accession>
<keyword evidence="2" id="KW-1185">Reference proteome</keyword>
<evidence type="ECO:0000313" key="3">
    <source>
        <dbReference type="WBParaSite" id="MhA1_Contig64.frz3.gene15"/>
    </source>
</evidence>
<dbReference type="AlphaFoldDB" id="A0A1I8BVU1"/>
<dbReference type="WBParaSite" id="MhA1_Contig64.frz3.gene15">
    <property type="protein sequence ID" value="MhA1_Contig64.frz3.gene15"/>
    <property type="gene ID" value="MhA1_Contig64.frz3.gene15"/>
</dbReference>
<proteinExistence type="predicted"/>